<accession>A0A653BJ37</accession>
<evidence type="ECO:0000313" key="4">
    <source>
        <dbReference type="Proteomes" id="UP000410492"/>
    </source>
</evidence>
<keyword evidence="1" id="KW-0500">Molybdenum</keyword>
<proteinExistence type="predicted"/>
<dbReference type="GO" id="GO:0005506">
    <property type="term" value="F:iron ion binding"/>
    <property type="evidence" value="ECO:0007669"/>
    <property type="project" value="InterPro"/>
</dbReference>
<dbReference type="InterPro" id="IPR016208">
    <property type="entry name" value="Ald_Oxase/xanthine_DH-like"/>
</dbReference>
<dbReference type="OrthoDB" id="8300278at2759"/>
<evidence type="ECO:0000259" key="2">
    <source>
        <dbReference type="Pfam" id="PF20256"/>
    </source>
</evidence>
<dbReference type="PANTHER" id="PTHR11908">
    <property type="entry name" value="XANTHINE DEHYDROGENASE"/>
    <property type="match status" value="1"/>
</dbReference>
<keyword evidence="4" id="KW-1185">Reference proteome</keyword>
<sequence>MKPVRDRMTNPTWEQLVAQCYQQNIQLTSNGYFQQNSPGVQTYPIYGICATEVEVDILTGQKVIHRVDIIEDVGDSMSPLVDIGQTEGAFVMGIGYYTIEQCIFDPQGRLRSNRTWNYRVPGMMDIPVNYRIKFPQNNPNPVGILKSKAVGEPPCCLSISVPLAIRKAMASAREEADPTQPKWVPFDETTSTDFTFRQSLNHHKQYVI</sequence>
<name>A0A653BJ37_CALMS</name>
<dbReference type="Pfam" id="PF20256">
    <property type="entry name" value="MoCoBD_2"/>
    <property type="match status" value="1"/>
</dbReference>
<reference evidence="3 4" key="1">
    <citation type="submission" date="2019-01" db="EMBL/GenBank/DDBJ databases">
        <authorList>
            <person name="Sayadi A."/>
        </authorList>
    </citation>
    <scope>NUCLEOTIDE SEQUENCE [LARGE SCALE GENOMIC DNA]</scope>
</reference>
<dbReference type="SUPFAM" id="SSF56003">
    <property type="entry name" value="Molybdenum cofactor-binding domain"/>
    <property type="match status" value="1"/>
</dbReference>
<evidence type="ECO:0000256" key="1">
    <source>
        <dbReference type="ARBA" id="ARBA00022505"/>
    </source>
</evidence>
<dbReference type="InterPro" id="IPR037165">
    <property type="entry name" value="AldOxase/xan_DH_Mopterin-bd_sf"/>
</dbReference>
<dbReference type="EMBL" id="CAACVG010001742">
    <property type="protein sequence ID" value="VEN35583.1"/>
    <property type="molecule type" value="Genomic_DNA"/>
</dbReference>
<dbReference type="GO" id="GO:0016491">
    <property type="term" value="F:oxidoreductase activity"/>
    <property type="evidence" value="ECO:0007669"/>
    <property type="project" value="InterPro"/>
</dbReference>
<protein>
    <recommendedName>
        <fullName evidence="2">Aldehyde oxidase/xanthine dehydrogenase second molybdopterin binding domain-containing protein</fullName>
    </recommendedName>
</protein>
<dbReference type="Gene3D" id="3.30.365.10">
    <property type="entry name" value="Aldehyde oxidase/xanthine dehydrogenase, molybdopterin binding domain"/>
    <property type="match status" value="1"/>
</dbReference>
<feature type="domain" description="Aldehyde oxidase/xanthine dehydrogenase second molybdopterin binding" evidence="2">
    <location>
        <begin position="8"/>
        <end position="127"/>
    </location>
</feature>
<dbReference type="Proteomes" id="UP000410492">
    <property type="component" value="Unassembled WGS sequence"/>
</dbReference>
<dbReference type="InterPro" id="IPR046867">
    <property type="entry name" value="AldOxase/xan_DH_MoCoBD2"/>
</dbReference>
<gene>
    <name evidence="3" type="ORF">CALMAC_LOCUS1466</name>
</gene>
<dbReference type="AlphaFoldDB" id="A0A653BJ37"/>
<organism evidence="3 4">
    <name type="scientific">Callosobruchus maculatus</name>
    <name type="common">Southern cowpea weevil</name>
    <name type="synonym">Pulse bruchid</name>
    <dbReference type="NCBI Taxonomy" id="64391"/>
    <lineage>
        <taxon>Eukaryota</taxon>
        <taxon>Metazoa</taxon>
        <taxon>Ecdysozoa</taxon>
        <taxon>Arthropoda</taxon>
        <taxon>Hexapoda</taxon>
        <taxon>Insecta</taxon>
        <taxon>Pterygota</taxon>
        <taxon>Neoptera</taxon>
        <taxon>Endopterygota</taxon>
        <taxon>Coleoptera</taxon>
        <taxon>Polyphaga</taxon>
        <taxon>Cucujiformia</taxon>
        <taxon>Chrysomeloidea</taxon>
        <taxon>Chrysomelidae</taxon>
        <taxon>Bruchinae</taxon>
        <taxon>Bruchini</taxon>
        <taxon>Callosobruchus</taxon>
    </lineage>
</organism>
<dbReference type="PANTHER" id="PTHR11908:SF132">
    <property type="entry name" value="ALDEHYDE OXIDASE 1-RELATED"/>
    <property type="match status" value="1"/>
</dbReference>
<evidence type="ECO:0000313" key="3">
    <source>
        <dbReference type="EMBL" id="VEN35583.1"/>
    </source>
</evidence>